<feature type="region of interest" description="Disordered" evidence="1">
    <location>
        <begin position="249"/>
        <end position="285"/>
    </location>
</feature>
<keyword evidence="3" id="KW-1185">Reference proteome</keyword>
<dbReference type="Proteomes" id="UP001153069">
    <property type="component" value="Unassembled WGS sequence"/>
</dbReference>
<feature type="region of interest" description="Disordered" evidence="1">
    <location>
        <begin position="625"/>
        <end position="652"/>
    </location>
</feature>
<proteinExistence type="predicted"/>
<organism evidence="2 3">
    <name type="scientific">Seminavis robusta</name>
    <dbReference type="NCBI Taxonomy" id="568900"/>
    <lineage>
        <taxon>Eukaryota</taxon>
        <taxon>Sar</taxon>
        <taxon>Stramenopiles</taxon>
        <taxon>Ochrophyta</taxon>
        <taxon>Bacillariophyta</taxon>
        <taxon>Bacillariophyceae</taxon>
        <taxon>Bacillariophycidae</taxon>
        <taxon>Naviculales</taxon>
        <taxon>Naviculaceae</taxon>
        <taxon>Seminavis</taxon>
    </lineage>
</organism>
<name>A0A9N8HG75_9STRA</name>
<feature type="compositionally biased region" description="Low complexity" evidence="1">
    <location>
        <begin position="381"/>
        <end position="397"/>
    </location>
</feature>
<feature type="compositionally biased region" description="Polar residues" evidence="1">
    <location>
        <begin position="151"/>
        <end position="161"/>
    </location>
</feature>
<sequence length="652" mass="72857">MAGFLKKAQIGAKLKGSLTATKESFHAAKNKADVLIAAAAVDLHENIESTMERFEVNYDKYLDKPVTLTAKVWKRRGGIARYKHRQGGNAWELRRMELRGTALLYYNALDEEEIIFGGSSRDLRASEANLSTPPKSKLTASAVWSPDSKESPMNASTTSMDESSRDVKLPRGLLDLAEEKATVHASMGHQTGAPSPFCLSIMTGLVKQETKWKLAFDDQASLMLWLAALTDIVVQTSLDDYNVQLLKAANPNNPDPPPIFLRPPPVFEPPTDGDPETKETLKASGSTQHSFWFTGDYSISSKDKQIQSNDQSDNKTPSTPEKDQASSGNPPSIASEKLPSMLDHTRALQDLEKQHQQERQQREDKHQRELQAARAKIEELTQTNNAKAEANAATQAQLRDQNVLQAKKAIELEKTKTDLAELQERMDIKVEKLQEQIQSMKAKHQRDLTEQGANQKSPNKGADNQSQQRKLDEKEQEINNLTSQLEELENAHNQKVKQLQENLSTTEQSKVMAIKLVEDQWQKKLDKEKQQAQRRLEAALEEAAAKDNGAEDESSKGLAEKEEQIATLSSELESMRAATTEQIKSLQDQLSQATAKHESTQGESQKVIAELQQKLQLQTEKIANLEKSVPSKLDDSHNDFEECDEFEDAIGE</sequence>
<feature type="compositionally biased region" description="Polar residues" evidence="1">
    <location>
        <begin position="566"/>
        <end position="594"/>
    </location>
</feature>
<feature type="compositionally biased region" description="Polar residues" evidence="1">
    <location>
        <begin position="451"/>
        <end position="468"/>
    </location>
</feature>
<evidence type="ECO:0000313" key="3">
    <source>
        <dbReference type="Proteomes" id="UP001153069"/>
    </source>
</evidence>
<dbReference type="PANTHER" id="PTHR45615:SF80">
    <property type="entry name" value="GRIP DOMAIN-CONTAINING PROTEIN"/>
    <property type="match status" value="1"/>
</dbReference>
<feature type="compositionally biased region" description="Basic and acidic residues" evidence="1">
    <location>
        <begin position="524"/>
        <end position="564"/>
    </location>
</feature>
<evidence type="ECO:0000256" key="1">
    <source>
        <dbReference type="SAM" id="MobiDB-lite"/>
    </source>
</evidence>
<feature type="region of interest" description="Disordered" evidence="1">
    <location>
        <begin position="524"/>
        <end position="607"/>
    </location>
</feature>
<feature type="compositionally biased region" description="Polar residues" evidence="1">
    <location>
        <begin position="306"/>
        <end position="332"/>
    </location>
</feature>
<dbReference type="PANTHER" id="PTHR45615">
    <property type="entry name" value="MYOSIN HEAVY CHAIN, NON-MUSCLE"/>
    <property type="match status" value="1"/>
</dbReference>
<feature type="compositionally biased region" description="Polar residues" evidence="1">
    <location>
        <begin position="478"/>
        <end position="507"/>
    </location>
</feature>
<gene>
    <name evidence="2" type="ORF">SEMRO_494_G154280.1</name>
</gene>
<dbReference type="EMBL" id="CAICTM010000493">
    <property type="protein sequence ID" value="CAB9511632.1"/>
    <property type="molecule type" value="Genomic_DNA"/>
</dbReference>
<reference evidence="2" key="1">
    <citation type="submission" date="2020-06" db="EMBL/GenBank/DDBJ databases">
        <authorList>
            <consortium name="Plant Systems Biology data submission"/>
        </authorList>
    </citation>
    <scope>NUCLEOTIDE SEQUENCE</scope>
    <source>
        <strain evidence="2">D6</strain>
    </source>
</reference>
<feature type="compositionally biased region" description="Acidic residues" evidence="1">
    <location>
        <begin position="641"/>
        <end position="652"/>
    </location>
</feature>
<comment type="caution">
    <text evidence="2">The sequence shown here is derived from an EMBL/GenBank/DDBJ whole genome shotgun (WGS) entry which is preliminary data.</text>
</comment>
<protein>
    <submittedName>
        <fullName evidence="2">DUF1336 domain containing protein, expressed</fullName>
    </submittedName>
</protein>
<feature type="compositionally biased region" description="Basic and acidic residues" evidence="1">
    <location>
        <begin position="343"/>
        <end position="379"/>
    </location>
</feature>
<evidence type="ECO:0000313" key="2">
    <source>
        <dbReference type="EMBL" id="CAB9511632.1"/>
    </source>
</evidence>
<feature type="region of interest" description="Disordered" evidence="1">
    <location>
        <begin position="436"/>
        <end position="507"/>
    </location>
</feature>
<feature type="compositionally biased region" description="Pro residues" evidence="1">
    <location>
        <begin position="253"/>
        <end position="268"/>
    </location>
</feature>
<dbReference type="AlphaFoldDB" id="A0A9N8HG75"/>
<dbReference type="OrthoDB" id="55818at2759"/>
<feature type="region of interest" description="Disordered" evidence="1">
    <location>
        <begin position="303"/>
        <end position="399"/>
    </location>
</feature>
<feature type="region of interest" description="Disordered" evidence="1">
    <location>
        <begin position="126"/>
        <end position="164"/>
    </location>
</feature>
<accession>A0A9N8HG75</accession>